<dbReference type="InterPro" id="IPR011042">
    <property type="entry name" value="6-blade_b-propeller_TolB-like"/>
</dbReference>
<feature type="signal peptide" evidence="1">
    <location>
        <begin position="1"/>
        <end position="27"/>
    </location>
</feature>
<dbReference type="RefSeq" id="WP_344515310.1">
    <property type="nucleotide sequence ID" value="NZ_BAAAQD010000054.1"/>
</dbReference>
<keyword evidence="1" id="KW-0732">Signal</keyword>
<feature type="chain" id="PRO_5047479358" description="NHL repeat-containing protein" evidence="1">
    <location>
        <begin position="28"/>
        <end position="374"/>
    </location>
</feature>
<reference evidence="2 3" key="1">
    <citation type="journal article" date="2019" name="Int. J. Syst. Evol. Microbiol.">
        <title>The Global Catalogue of Microorganisms (GCM) 10K type strain sequencing project: providing services to taxonomists for standard genome sequencing and annotation.</title>
        <authorList>
            <consortium name="The Broad Institute Genomics Platform"/>
            <consortium name="The Broad Institute Genome Sequencing Center for Infectious Disease"/>
            <person name="Wu L."/>
            <person name="Ma J."/>
        </authorList>
    </citation>
    <scope>NUCLEOTIDE SEQUENCE [LARGE SCALE GENOMIC DNA]</scope>
    <source>
        <strain evidence="2 3">JCM 15933</strain>
    </source>
</reference>
<name>A0ABN2DDW9_9ACTN</name>
<protein>
    <recommendedName>
        <fullName evidence="4">NHL repeat-containing protein</fullName>
    </recommendedName>
</protein>
<evidence type="ECO:0000313" key="3">
    <source>
        <dbReference type="Proteomes" id="UP001501470"/>
    </source>
</evidence>
<proteinExistence type="predicted"/>
<gene>
    <name evidence="2" type="ORF">GCM10009827_116420</name>
</gene>
<dbReference type="SUPFAM" id="SSF63829">
    <property type="entry name" value="Calcium-dependent phosphotriesterase"/>
    <property type="match status" value="1"/>
</dbReference>
<evidence type="ECO:0000313" key="2">
    <source>
        <dbReference type="EMBL" id="GAA1575286.1"/>
    </source>
</evidence>
<sequence>MKFALKAGICAAAAALAAGTFAPSASAHSTDEWRSRTPFINQFNKTSVIASTVPANGDVNPYGVAVVPRSKDNLRKGEVLVSNFNNANNQQGTGTTIVQISRDGKVRLFARIDADKLPGACPGGVGLTTALVVLRTGWVIVGSLPTADGTSATAQAGCLIVLDSKGKVRETFSGHGINGPWDMTADDDGESVDLFVTNVLNGIVGGVPATTNQGTVLRLELKIEGSRPPALRKITTIGSGFTEKTDPDALIIGPTGVGLGRDGTLYVADTVANRIAAIPDADDRKTSAGTGRTITQNGHLSGPLGLAIAPNGNVLTVNSGDGNIVETNPCQRAQVAFRTLDDLGAGALFGLAIAPENRGVYFVDDTNNRLDLLH</sequence>
<organism evidence="2 3">
    <name type="scientific">Dactylosporangium maewongense</name>
    <dbReference type="NCBI Taxonomy" id="634393"/>
    <lineage>
        <taxon>Bacteria</taxon>
        <taxon>Bacillati</taxon>
        <taxon>Actinomycetota</taxon>
        <taxon>Actinomycetes</taxon>
        <taxon>Micromonosporales</taxon>
        <taxon>Micromonosporaceae</taxon>
        <taxon>Dactylosporangium</taxon>
    </lineage>
</organism>
<dbReference type="EMBL" id="BAAAQD010000054">
    <property type="protein sequence ID" value="GAA1575286.1"/>
    <property type="molecule type" value="Genomic_DNA"/>
</dbReference>
<evidence type="ECO:0000256" key="1">
    <source>
        <dbReference type="SAM" id="SignalP"/>
    </source>
</evidence>
<evidence type="ECO:0008006" key="4">
    <source>
        <dbReference type="Google" id="ProtNLM"/>
    </source>
</evidence>
<dbReference type="Gene3D" id="2.120.10.30">
    <property type="entry name" value="TolB, C-terminal domain"/>
    <property type="match status" value="1"/>
</dbReference>
<keyword evidence="3" id="KW-1185">Reference proteome</keyword>
<dbReference type="Proteomes" id="UP001501470">
    <property type="component" value="Unassembled WGS sequence"/>
</dbReference>
<accession>A0ABN2DDW9</accession>
<comment type="caution">
    <text evidence="2">The sequence shown here is derived from an EMBL/GenBank/DDBJ whole genome shotgun (WGS) entry which is preliminary data.</text>
</comment>